<proteinExistence type="predicted"/>
<evidence type="ECO:0000313" key="8">
    <source>
        <dbReference type="Proteomes" id="UP001518140"/>
    </source>
</evidence>
<evidence type="ECO:0000256" key="4">
    <source>
        <dbReference type="ARBA" id="ARBA00022989"/>
    </source>
</evidence>
<dbReference type="InterPro" id="IPR050266">
    <property type="entry name" value="AB_hydrolase_sf"/>
</dbReference>
<feature type="domain" description="HTTM-like" evidence="6">
    <location>
        <begin position="11"/>
        <end position="278"/>
    </location>
</feature>
<evidence type="ECO:0000259" key="6">
    <source>
        <dbReference type="SMART" id="SM00752"/>
    </source>
</evidence>
<keyword evidence="4" id="KW-1133">Transmembrane helix</keyword>
<keyword evidence="3 7" id="KW-0378">Hydrolase</keyword>
<evidence type="ECO:0000256" key="1">
    <source>
        <dbReference type="ARBA" id="ARBA00004127"/>
    </source>
</evidence>
<dbReference type="PANTHER" id="PTHR43798">
    <property type="entry name" value="MONOACYLGLYCEROL LIPASE"/>
    <property type="match status" value="1"/>
</dbReference>
<dbReference type="Gene3D" id="3.40.50.1820">
    <property type="entry name" value="alpha/beta hydrolase"/>
    <property type="match status" value="1"/>
</dbReference>
<name>A0ABX0DMY8_9ACTN</name>
<comment type="caution">
    <text evidence="7">The sequence shown here is derived from an EMBL/GenBank/DDBJ whole genome shotgun (WGS) entry which is preliminary data.</text>
</comment>
<reference evidence="7 8" key="1">
    <citation type="submission" date="2020-02" db="EMBL/GenBank/DDBJ databases">
        <title>Whole-genome analyses of novel actinobacteria.</title>
        <authorList>
            <person name="Sahin N."/>
            <person name="Tokatli A."/>
        </authorList>
    </citation>
    <scope>NUCLEOTIDE SEQUENCE [LARGE SCALE GENOMIC DNA]</scope>
    <source>
        <strain evidence="7 8">YC419</strain>
    </source>
</reference>
<comment type="subcellular location">
    <subcellularLocation>
        <location evidence="1">Endomembrane system</location>
        <topology evidence="1">Multi-pass membrane protein</topology>
    </subcellularLocation>
</comment>
<gene>
    <name evidence="7" type="ORF">G6048_14080</name>
</gene>
<dbReference type="RefSeq" id="WP_165339856.1">
    <property type="nucleotide sequence ID" value="NZ_JAAKZX010000035.1"/>
</dbReference>
<dbReference type="Proteomes" id="UP001518140">
    <property type="component" value="Unassembled WGS sequence"/>
</dbReference>
<dbReference type="PANTHER" id="PTHR43798:SF31">
    <property type="entry name" value="AB HYDROLASE SUPERFAMILY PROTEIN YCLE"/>
    <property type="match status" value="1"/>
</dbReference>
<dbReference type="GO" id="GO:0016787">
    <property type="term" value="F:hydrolase activity"/>
    <property type="evidence" value="ECO:0007669"/>
    <property type="project" value="UniProtKB-KW"/>
</dbReference>
<protein>
    <submittedName>
        <fullName evidence="7">Alpha/beta fold hydrolase</fullName>
    </submittedName>
</protein>
<dbReference type="SUPFAM" id="SSF53474">
    <property type="entry name" value="alpha/beta-Hydrolases"/>
    <property type="match status" value="1"/>
</dbReference>
<sequence>MHVYPAAGDRSGGADRELDRVFRRVEGITSVGAFIGALEQLTTASTLADDEIFGWPVLRLNGPDLTTGLGKYVAKALEYPHVVALIQTKALAAAGLVLPGASRAQRGALTGTMCGTGMATQMRLGYGLDGSDHFAFINYAGSLLEKLFPHDRRAREAAAAFIAAHSCFSYFTAGVSKLVSPAWRDGSAIPQIFRTGTYGDPDLYEFVRDRPWACKALAWTTIVGETAFPLALVAPKPVSRGILGMGLSFHVANARFMGLNRFVWSFAGTYPAVDHASSRIGPAVRGKALSAVRAVTTRPGRATAALGVAAAAVGVGAGAAKFLGERRRTRLAQSAPGEFVSAGGGRAHVLARTRGGGPSVIFESALACPATEWSWVLDQLPSDTPYLAYDRPGNGWSAPAAGLDAERSVARLKQLIDTLGLKPPYILVGHSFGGLLIRSFALRHPSSIGGLVFVDSTHPDQIERSSRQRENVPWTRQRLARRRLTSLTRPVLRRTHDVGAVTELPGPMAEATAHCMQFPEPWAAARQEFGQWTRSWAPDARRLTDLSPLPVSVLTAAHTVTADPVHGLLQSELAGLSKVSRHETVDDADHDGLVMRREHAARVAAHIDWVSTTLTAA</sequence>
<keyword evidence="8" id="KW-1185">Reference proteome</keyword>
<accession>A0ABX0DMY8</accession>
<evidence type="ECO:0000313" key="7">
    <source>
        <dbReference type="EMBL" id="NGO43243.1"/>
    </source>
</evidence>
<organism evidence="7 8">
    <name type="scientific">Streptomyces ureilyticus</name>
    <dbReference type="NCBI Taxonomy" id="1775131"/>
    <lineage>
        <taxon>Bacteria</taxon>
        <taxon>Bacillati</taxon>
        <taxon>Actinomycetota</taxon>
        <taxon>Actinomycetes</taxon>
        <taxon>Kitasatosporales</taxon>
        <taxon>Streptomycetaceae</taxon>
        <taxon>Streptomyces</taxon>
    </lineage>
</organism>
<keyword evidence="2" id="KW-0812">Transmembrane</keyword>
<evidence type="ECO:0000256" key="5">
    <source>
        <dbReference type="ARBA" id="ARBA00023136"/>
    </source>
</evidence>
<evidence type="ECO:0000256" key="3">
    <source>
        <dbReference type="ARBA" id="ARBA00022801"/>
    </source>
</evidence>
<dbReference type="InterPro" id="IPR011020">
    <property type="entry name" value="HTTM-like"/>
</dbReference>
<dbReference type="InterPro" id="IPR029058">
    <property type="entry name" value="AB_hydrolase_fold"/>
</dbReference>
<evidence type="ECO:0000256" key="2">
    <source>
        <dbReference type="ARBA" id="ARBA00022692"/>
    </source>
</evidence>
<dbReference type="Pfam" id="PF00561">
    <property type="entry name" value="Abhydrolase_1"/>
    <property type="match status" value="1"/>
</dbReference>
<keyword evidence="5" id="KW-0472">Membrane</keyword>
<dbReference type="SMART" id="SM00752">
    <property type="entry name" value="HTTM"/>
    <property type="match status" value="1"/>
</dbReference>
<dbReference type="EMBL" id="JAAKZX010000035">
    <property type="protein sequence ID" value="NGO43243.1"/>
    <property type="molecule type" value="Genomic_DNA"/>
</dbReference>
<dbReference type="InterPro" id="IPR000073">
    <property type="entry name" value="AB_hydrolase_1"/>
</dbReference>